<reference evidence="3 4" key="1">
    <citation type="submission" date="2017-09" db="EMBL/GenBank/DDBJ databases">
        <title>Depth-based differentiation of microbial function through sediment-hosted aquifers and enrichment of novel symbionts in the deep terrestrial subsurface.</title>
        <authorList>
            <person name="Probst A.J."/>
            <person name="Ladd B."/>
            <person name="Jarett J.K."/>
            <person name="Geller-Mcgrath D.E."/>
            <person name="Sieber C.M."/>
            <person name="Emerson J.B."/>
            <person name="Anantharaman K."/>
            <person name="Thomas B.C."/>
            <person name="Malmstrom R."/>
            <person name="Stieglmeier M."/>
            <person name="Klingl A."/>
            <person name="Woyke T."/>
            <person name="Ryan C.M."/>
            <person name="Banfield J.F."/>
        </authorList>
    </citation>
    <scope>NUCLEOTIDE SEQUENCE [LARGE SCALE GENOMIC DNA]</scope>
    <source>
        <strain evidence="3">CG10_big_fil_rev_8_21_14_0_10_36_16</strain>
    </source>
</reference>
<name>A0A2J0Q766_9BACT</name>
<dbReference type="PANTHER" id="PTHR34477">
    <property type="entry name" value="UPF0213 PROTEIN YHBQ"/>
    <property type="match status" value="1"/>
</dbReference>
<evidence type="ECO:0000259" key="2">
    <source>
        <dbReference type="PROSITE" id="PS50164"/>
    </source>
</evidence>
<dbReference type="Pfam" id="PF01541">
    <property type="entry name" value="GIY-YIG"/>
    <property type="match status" value="1"/>
</dbReference>
<gene>
    <name evidence="3" type="ORF">COV29_03495</name>
</gene>
<comment type="caution">
    <text evidence="3">The sequence shown here is derived from an EMBL/GenBank/DDBJ whole genome shotgun (WGS) entry which is preliminary data.</text>
</comment>
<dbReference type="AlphaFoldDB" id="A0A2J0Q766"/>
<evidence type="ECO:0000313" key="3">
    <source>
        <dbReference type="EMBL" id="PJE50799.1"/>
    </source>
</evidence>
<dbReference type="Proteomes" id="UP000228496">
    <property type="component" value="Unassembled WGS sequence"/>
</dbReference>
<dbReference type="InterPro" id="IPR000305">
    <property type="entry name" value="GIY-YIG_endonuc"/>
</dbReference>
<dbReference type="InterPro" id="IPR050190">
    <property type="entry name" value="UPF0213_domain"/>
</dbReference>
<dbReference type="PANTHER" id="PTHR34477:SF5">
    <property type="entry name" value="BSL5627 PROTEIN"/>
    <property type="match status" value="1"/>
</dbReference>
<organism evidence="3 4">
    <name type="scientific">Candidatus Yanofskybacteria bacterium CG10_big_fil_rev_8_21_14_0_10_36_16</name>
    <dbReference type="NCBI Taxonomy" id="1975096"/>
    <lineage>
        <taxon>Bacteria</taxon>
        <taxon>Candidatus Yanofskyibacteriota</taxon>
    </lineage>
</organism>
<evidence type="ECO:0000256" key="1">
    <source>
        <dbReference type="ARBA" id="ARBA00007435"/>
    </source>
</evidence>
<dbReference type="InterPro" id="IPR035901">
    <property type="entry name" value="GIY-YIG_endonuc_sf"/>
</dbReference>
<dbReference type="PROSITE" id="PS50164">
    <property type="entry name" value="GIY_YIG"/>
    <property type="match status" value="1"/>
</dbReference>
<feature type="domain" description="GIY-YIG" evidence="2">
    <location>
        <begin position="1"/>
        <end position="70"/>
    </location>
</feature>
<dbReference type="Gene3D" id="3.40.1440.10">
    <property type="entry name" value="GIY-YIG endonuclease"/>
    <property type="match status" value="1"/>
</dbReference>
<comment type="similarity">
    <text evidence="1">Belongs to the UPF0213 family.</text>
</comment>
<sequence>MLKGPRGHIYIGVTSNIKSRIKRHLDGHGAEFTKRNKTNQLVYKEEYPTLISARKREAQIKKWRREKKENLIKYGKPFK</sequence>
<protein>
    <recommendedName>
        <fullName evidence="2">GIY-YIG domain-containing protein</fullName>
    </recommendedName>
</protein>
<dbReference type="EMBL" id="PCXQ01000005">
    <property type="protein sequence ID" value="PJE50799.1"/>
    <property type="molecule type" value="Genomic_DNA"/>
</dbReference>
<evidence type="ECO:0000313" key="4">
    <source>
        <dbReference type="Proteomes" id="UP000228496"/>
    </source>
</evidence>
<dbReference type="SUPFAM" id="SSF82771">
    <property type="entry name" value="GIY-YIG endonuclease"/>
    <property type="match status" value="1"/>
</dbReference>
<proteinExistence type="inferred from homology"/>
<accession>A0A2J0Q766</accession>